<dbReference type="SUPFAM" id="SSF46565">
    <property type="entry name" value="Chaperone J-domain"/>
    <property type="match status" value="1"/>
</dbReference>
<accession>A0AA36IWI7</accession>
<gene>
    <name evidence="4" type="ORF">EVOR1521_LOCUS18891</name>
</gene>
<evidence type="ECO:0000313" key="4">
    <source>
        <dbReference type="EMBL" id="CAJ1394168.1"/>
    </source>
</evidence>
<reference evidence="4" key="1">
    <citation type="submission" date="2023-08" db="EMBL/GenBank/DDBJ databases">
        <authorList>
            <person name="Chen Y."/>
            <person name="Shah S."/>
            <person name="Dougan E. K."/>
            <person name="Thang M."/>
            <person name="Chan C."/>
        </authorList>
    </citation>
    <scope>NUCLEOTIDE SEQUENCE</scope>
</reference>
<sequence length="263" mass="29746">MARHVLLVLLGLQGLAFTSFGNGPKTAPRSRTALRADCWQVLDLEPGASRDEVKKAFRAKIRTAHPDAGGSAQQFAEVRSAYQAALAEAGTGASKSGTGSSAKPGWSIHDFFRWRRQQVQQEKAEWEQDANFQNHWWASAEQRQQQKQQAQSIDEEQQTKPQGRRAREGATWKRRPRTVEAPQPSFQEDESVQEWNTFLSQRDKPKAQAPKKMPRRKDPVITHRAIATKEGDMRVPVYRSKNGRCYYVSPLTHKEVTVPSVLS</sequence>
<feature type="chain" id="PRO_5041431528" description="J domain-containing protein" evidence="2">
    <location>
        <begin position="19"/>
        <end position="263"/>
    </location>
</feature>
<dbReference type="InterPro" id="IPR052276">
    <property type="entry name" value="Diphthamide-biosynth_chaperone"/>
</dbReference>
<feature type="domain" description="J" evidence="3">
    <location>
        <begin position="37"/>
        <end position="90"/>
    </location>
</feature>
<dbReference type="AlphaFoldDB" id="A0AA36IWI7"/>
<protein>
    <recommendedName>
        <fullName evidence="3">J domain-containing protein</fullName>
    </recommendedName>
</protein>
<dbReference type="Pfam" id="PF00226">
    <property type="entry name" value="DnaJ"/>
    <property type="match status" value="1"/>
</dbReference>
<evidence type="ECO:0000259" key="3">
    <source>
        <dbReference type="PROSITE" id="PS50076"/>
    </source>
</evidence>
<evidence type="ECO:0000256" key="2">
    <source>
        <dbReference type="SAM" id="SignalP"/>
    </source>
</evidence>
<dbReference type="PANTHER" id="PTHR44240">
    <property type="entry name" value="DNAJ DOMAIN (PROKARYOTIC HEAT SHOCK PROTEIN)-RELATED"/>
    <property type="match status" value="1"/>
</dbReference>
<dbReference type="PANTHER" id="PTHR44240:SF10">
    <property type="entry name" value="J DOMAIN-CONTAINING PROTEIN"/>
    <property type="match status" value="1"/>
</dbReference>
<dbReference type="PROSITE" id="PS50076">
    <property type="entry name" value="DNAJ_2"/>
    <property type="match status" value="1"/>
</dbReference>
<keyword evidence="5" id="KW-1185">Reference proteome</keyword>
<feature type="region of interest" description="Disordered" evidence="1">
    <location>
        <begin position="139"/>
        <end position="192"/>
    </location>
</feature>
<organism evidence="4 5">
    <name type="scientific">Effrenium voratum</name>
    <dbReference type="NCBI Taxonomy" id="2562239"/>
    <lineage>
        <taxon>Eukaryota</taxon>
        <taxon>Sar</taxon>
        <taxon>Alveolata</taxon>
        <taxon>Dinophyceae</taxon>
        <taxon>Suessiales</taxon>
        <taxon>Symbiodiniaceae</taxon>
        <taxon>Effrenium</taxon>
    </lineage>
</organism>
<dbReference type="EMBL" id="CAUJNA010002779">
    <property type="protein sequence ID" value="CAJ1394168.1"/>
    <property type="molecule type" value="Genomic_DNA"/>
</dbReference>
<dbReference type="Gene3D" id="1.10.287.110">
    <property type="entry name" value="DnaJ domain"/>
    <property type="match status" value="1"/>
</dbReference>
<feature type="signal peptide" evidence="2">
    <location>
        <begin position="1"/>
        <end position="18"/>
    </location>
</feature>
<evidence type="ECO:0000256" key="1">
    <source>
        <dbReference type="SAM" id="MobiDB-lite"/>
    </source>
</evidence>
<evidence type="ECO:0000313" key="5">
    <source>
        <dbReference type="Proteomes" id="UP001178507"/>
    </source>
</evidence>
<keyword evidence="2" id="KW-0732">Signal</keyword>
<dbReference type="SMART" id="SM00271">
    <property type="entry name" value="DnaJ"/>
    <property type="match status" value="1"/>
</dbReference>
<dbReference type="InterPro" id="IPR036869">
    <property type="entry name" value="J_dom_sf"/>
</dbReference>
<proteinExistence type="predicted"/>
<dbReference type="CDD" id="cd06257">
    <property type="entry name" value="DnaJ"/>
    <property type="match status" value="1"/>
</dbReference>
<feature type="compositionally biased region" description="Low complexity" evidence="1">
    <location>
        <begin position="141"/>
        <end position="152"/>
    </location>
</feature>
<comment type="caution">
    <text evidence="4">The sequence shown here is derived from an EMBL/GenBank/DDBJ whole genome shotgun (WGS) entry which is preliminary data.</text>
</comment>
<name>A0AA36IWI7_9DINO</name>
<dbReference type="Proteomes" id="UP001178507">
    <property type="component" value="Unassembled WGS sequence"/>
</dbReference>
<dbReference type="InterPro" id="IPR001623">
    <property type="entry name" value="DnaJ_domain"/>
</dbReference>